<feature type="transmembrane region" description="Helical" evidence="1">
    <location>
        <begin position="130"/>
        <end position="156"/>
    </location>
</feature>
<dbReference type="EMBL" id="BMYP01000013">
    <property type="protein sequence ID" value="GHD75701.1"/>
    <property type="molecule type" value="Genomic_DNA"/>
</dbReference>
<evidence type="ECO:0000256" key="1">
    <source>
        <dbReference type="SAM" id="Phobius"/>
    </source>
</evidence>
<keyword evidence="1" id="KW-0812">Transmembrane</keyword>
<evidence type="ECO:0008006" key="4">
    <source>
        <dbReference type="Google" id="ProtNLM"/>
    </source>
</evidence>
<evidence type="ECO:0000313" key="2">
    <source>
        <dbReference type="EMBL" id="GHD75701.1"/>
    </source>
</evidence>
<dbReference type="Pfam" id="PF03929">
    <property type="entry name" value="PepSY_TM"/>
    <property type="match status" value="1"/>
</dbReference>
<gene>
    <name evidence="2" type="ORF">GCM10011419_13850</name>
</gene>
<evidence type="ECO:0000313" key="3">
    <source>
        <dbReference type="Proteomes" id="UP000662678"/>
    </source>
</evidence>
<keyword evidence="1" id="KW-0472">Membrane</keyword>
<name>A0ABQ3HAV1_9NEIS</name>
<protein>
    <recommendedName>
        <fullName evidence="4">PepSY domain-containing protein</fullName>
    </recommendedName>
</protein>
<keyword evidence="1" id="KW-1133">Transmembrane helix</keyword>
<organism evidence="2 3">
    <name type="scientific">Vogesella fluminis</name>
    <dbReference type="NCBI Taxonomy" id="1069161"/>
    <lineage>
        <taxon>Bacteria</taxon>
        <taxon>Pseudomonadati</taxon>
        <taxon>Pseudomonadota</taxon>
        <taxon>Betaproteobacteria</taxon>
        <taxon>Neisseriales</taxon>
        <taxon>Chromobacteriaceae</taxon>
        <taxon>Vogesella</taxon>
    </lineage>
</organism>
<dbReference type="Proteomes" id="UP000662678">
    <property type="component" value="Unassembled WGS sequence"/>
</dbReference>
<dbReference type="RefSeq" id="WP_189352916.1">
    <property type="nucleotide sequence ID" value="NZ_BMYP01000013.1"/>
</dbReference>
<reference evidence="3" key="1">
    <citation type="journal article" date="2019" name="Int. J. Syst. Evol. Microbiol.">
        <title>The Global Catalogue of Microorganisms (GCM) 10K type strain sequencing project: providing services to taxonomists for standard genome sequencing and annotation.</title>
        <authorList>
            <consortium name="The Broad Institute Genomics Platform"/>
            <consortium name="The Broad Institute Genome Sequencing Center for Infectious Disease"/>
            <person name="Wu L."/>
            <person name="Ma J."/>
        </authorList>
    </citation>
    <scope>NUCLEOTIDE SEQUENCE [LARGE SCALE GENOMIC DNA]</scope>
    <source>
        <strain evidence="3">KCTC 23713</strain>
    </source>
</reference>
<comment type="caution">
    <text evidence="2">The sequence shown here is derived from an EMBL/GenBank/DDBJ whole genome shotgun (WGS) entry which is preliminary data.</text>
</comment>
<accession>A0ABQ3HAV1</accession>
<keyword evidence="3" id="KW-1185">Reference proteome</keyword>
<proteinExistence type="predicted"/>
<sequence>MSVFLGLVILVTTLSGLFITFKKDLEYLQPASRKGEKGEISQFLPPEQIANIVLALKLPEAKSLDDINRIELRPGKRMWKVRLEQTSEFSSPRELQIDAINGKVLNDGLRGDQLWMDVHSFMVFGKVTSYTAMILAGITLFWLILTGYYLFFYPYWAKASKGRRTADKAPLVAKLQTESRG</sequence>
<dbReference type="InterPro" id="IPR005625">
    <property type="entry name" value="PepSY-ass_TM"/>
</dbReference>